<dbReference type="Gramene" id="TVU49118">
    <property type="protein sequence ID" value="TVU49118"/>
    <property type="gene ID" value="EJB05_00410"/>
</dbReference>
<accession>A0A5J9WLJ1</accession>
<dbReference type="Proteomes" id="UP000324897">
    <property type="component" value="Chromosome 6"/>
</dbReference>
<feature type="non-terminal residue" evidence="1">
    <location>
        <position position="1"/>
    </location>
</feature>
<keyword evidence="2" id="KW-1185">Reference proteome</keyword>
<proteinExistence type="predicted"/>
<organism evidence="1 2">
    <name type="scientific">Eragrostis curvula</name>
    <name type="common">weeping love grass</name>
    <dbReference type="NCBI Taxonomy" id="38414"/>
    <lineage>
        <taxon>Eukaryota</taxon>
        <taxon>Viridiplantae</taxon>
        <taxon>Streptophyta</taxon>
        <taxon>Embryophyta</taxon>
        <taxon>Tracheophyta</taxon>
        <taxon>Spermatophyta</taxon>
        <taxon>Magnoliopsida</taxon>
        <taxon>Liliopsida</taxon>
        <taxon>Poales</taxon>
        <taxon>Poaceae</taxon>
        <taxon>PACMAD clade</taxon>
        <taxon>Chloridoideae</taxon>
        <taxon>Eragrostideae</taxon>
        <taxon>Eragrostidinae</taxon>
        <taxon>Eragrostis</taxon>
    </lineage>
</organism>
<protein>
    <recommendedName>
        <fullName evidence="3">F-box associated domain-containing protein</fullName>
    </recommendedName>
</protein>
<dbReference type="PANTHER" id="PTHR31264:SF7">
    <property type="entry name" value="F-BOX DOMAIN CONTAINING PROTEIN, EXPRESSED"/>
    <property type="match status" value="1"/>
</dbReference>
<dbReference type="EMBL" id="RWGY01000002">
    <property type="protein sequence ID" value="TVU49118.1"/>
    <property type="molecule type" value="Genomic_DNA"/>
</dbReference>
<comment type="caution">
    <text evidence="1">The sequence shown here is derived from an EMBL/GenBank/DDBJ whole genome shotgun (WGS) entry which is preliminary data.</text>
</comment>
<evidence type="ECO:0000313" key="1">
    <source>
        <dbReference type="EMBL" id="TVU49118.1"/>
    </source>
</evidence>
<sequence>MAVALMYSSLTKEWQRVASLMRHYASRRFYWMKYGGDVACGLDTRTMQFFVVHLPPYEYDDLAMVDTATEDRISVLIRSEWRLYLCSKACRRDDDDDDDGSGEEWRHDSSIRLPYGYWWSFSKGSVEGSVILKGKPVDQYNTRGDWANSEPGAKYFIVDTKTLSVESLVHQKQACILSPN</sequence>
<gene>
    <name evidence="1" type="ORF">EJB05_00410</name>
</gene>
<dbReference type="AlphaFoldDB" id="A0A5J9WLJ1"/>
<dbReference type="PANTHER" id="PTHR31264">
    <property type="entry name" value="OS07G0554500 PROTEIN-RELATED"/>
    <property type="match status" value="1"/>
</dbReference>
<evidence type="ECO:0000313" key="2">
    <source>
        <dbReference type="Proteomes" id="UP000324897"/>
    </source>
</evidence>
<reference evidence="1 2" key="1">
    <citation type="journal article" date="2019" name="Sci. Rep.">
        <title>A high-quality genome of Eragrostis curvula grass provides insights into Poaceae evolution and supports new strategies to enhance forage quality.</title>
        <authorList>
            <person name="Carballo J."/>
            <person name="Santos B.A.C.M."/>
            <person name="Zappacosta D."/>
            <person name="Garbus I."/>
            <person name="Selva J.P."/>
            <person name="Gallo C.A."/>
            <person name="Diaz A."/>
            <person name="Albertini E."/>
            <person name="Caccamo M."/>
            <person name="Echenique V."/>
        </authorList>
    </citation>
    <scope>NUCLEOTIDE SEQUENCE [LARGE SCALE GENOMIC DNA]</scope>
    <source>
        <strain evidence="2">cv. Victoria</strain>
        <tissue evidence="1">Leaf</tissue>
    </source>
</reference>
<name>A0A5J9WLJ1_9POAL</name>
<evidence type="ECO:0008006" key="3">
    <source>
        <dbReference type="Google" id="ProtNLM"/>
    </source>
</evidence>